<proteinExistence type="predicted"/>
<keyword evidence="1" id="KW-0732">Signal</keyword>
<name>A0A2T7BEM8_9BACT</name>
<dbReference type="PROSITE" id="PS51257">
    <property type="entry name" value="PROKAR_LIPOPROTEIN"/>
    <property type="match status" value="1"/>
</dbReference>
<dbReference type="OrthoDB" id="677139at2"/>
<dbReference type="Proteomes" id="UP000244450">
    <property type="component" value="Unassembled WGS sequence"/>
</dbReference>
<protein>
    <submittedName>
        <fullName evidence="2">Uncharacterized protein</fullName>
    </submittedName>
</protein>
<dbReference type="RefSeq" id="WP_108686569.1">
    <property type="nucleotide sequence ID" value="NZ_QCYK01000002.1"/>
</dbReference>
<sequence>MQQRLFLLAAVTCLLSACNFSAGVRKDLVTGLSVSYNGLSCESFALERNGQPLKDQDIRFGEDVVLLLEGVHGFTEKDGLIYPGMQLDVKDEQGKVVSSYTDMLADVAKSGVKPEAARVLRAAYQSGPPDVAPGHKYTMLVHVWDKQGKGTIDATLPLNLQYPDTTGLQTNSQGISATRTFLIADSGRVDKGMVPATGRVGINFQGLKGFTAVDGHVFPGGSLTVYGADGKEMFNTGDAFERQLDGFTESQVKEGLRITVTLNGQLAGTSSTWKFRIWDKKGNGFMEATVPVTLAK</sequence>
<organism evidence="2 3">
    <name type="scientific">Chitinophaga parva</name>
    <dbReference type="NCBI Taxonomy" id="2169414"/>
    <lineage>
        <taxon>Bacteria</taxon>
        <taxon>Pseudomonadati</taxon>
        <taxon>Bacteroidota</taxon>
        <taxon>Chitinophagia</taxon>
        <taxon>Chitinophagales</taxon>
        <taxon>Chitinophagaceae</taxon>
        <taxon>Chitinophaga</taxon>
    </lineage>
</organism>
<evidence type="ECO:0000256" key="1">
    <source>
        <dbReference type="SAM" id="SignalP"/>
    </source>
</evidence>
<feature type="chain" id="PRO_5015443944" evidence="1">
    <location>
        <begin position="23"/>
        <end position="296"/>
    </location>
</feature>
<comment type="caution">
    <text evidence="2">The sequence shown here is derived from an EMBL/GenBank/DDBJ whole genome shotgun (WGS) entry which is preliminary data.</text>
</comment>
<reference evidence="2 3" key="1">
    <citation type="submission" date="2018-04" db="EMBL/GenBank/DDBJ databases">
        <title>Chitinophaga fuyangensis sp. nov., isolated from soil in a chemical factory.</title>
        <authorList>
            <person name="Chen K."/>
        </authorList>
    </citation>
    <scope>NUCLEOTIDE SEQUENCE [LARGE SCALE GENOMIC DNA]</scope>
    <source>
        <strain evidence="2 3">LY-1</strain>
    </source>
</reference>
<dbReference type="EMBL" id="QCYK01000002">
    <property type="protein sequence ID" value="PUZ24728.1"/>
    <property type="molecule type" value="Genomic_DNA"/>
</dbReference>
<feature type="signal peptide" evidence="1">
    <location>
        <begin position="1"/>
        <end position="22"/>
    </location>
</feature>
<gene>
    <name evidence="2" type="ORF">DCC81_10310</name>
</gene>
<evidence type="ECO:0000313" key="3">
    <source>
        <dbReference type="Proteomes" id="UP000244450"/>
    </source>
</evidence>
<dbReference type="AlphaFoldDB" id="A0A2T7BEM8"/>
<keyword evidence="3" id="KW-1185">Reference proteome</keyword>
<evidence type="ECO:0000313" key="2">
    <source>
        <dbReference type="EMBL" id="PUZ24728.1"/>
    </source>
</evidence>
<accession>A0A2T7BEM8</accession>